<dbReference type="InterPro" id="IPR000182">
    <property type="entry name" value="GNAT_dom"/>
</dbReference>
<dbReference type="Gene3D" id="3.40.630.30">
    <property type="match status" value="1"/>
</dbReference>
<dbReference type="PROSITE" id="PS51186">
    <property type="entry name" value="GNAT"/>
    <property type="match status" value="1"/>
</dbReference>
<evidence type="ECO:0000259" key="1">
    <source>
        <dbReference type="PROSITE" id="PS51186"/>
    </source>
</evidence>
<dbReference type="InterPro" id="IPR016181">
    <property type="entry name" value="Acyl_CoA_acyltransferase"/>
</dbReference>
<accession>A0A100HKD3</accession>
<dbReference type="Pfam" id="PF09390">
    <property type="entry name" value="DUF1999"/>
    <property type="match status" value="1"/>
</dbReference>
<dbReference type="AlphaFoldDB" id="A0A100HKD3"/>
<keyword evidence="2" id="KW-0808">Transferase</keyword>
<evidence type="ECO:0000313" key="3">
    <source>
        <dbReference type="Proteomes" id="UP000056209"/>
    </source>
</evidence>
<protein>
    <submittedName>
        <fullName evidence="2">GNAT family acetyltransferase</fullName>
    </submittedName>
</protein>
<dbReference type="InterPro" id="IPR018987">
    <property type="entry name" value="DUF1999"/>
</dbReference>
<name>A0A100HKD3_9DEIO</name>
<reference evidence="3" key="1">
    <citation type="submission" date="2015-11" db="EMBL/GenBank/DDBJ databases">
        <title>Draft Genome Sequence of the Radioresistant Bacterium Deinococcus grandis, Isolated from Freshwater Fish in Japan.</title>
        <authorList>
            <person name="Satoh K."/>
            <person name="Onodera T."/>
            <person name="Omoso K."/>
            <person name="Takeda-Yano K."/>
            <person name="Katayama T."/>
            <person name="Oono Y."/>
            <person name="Narumi I."/>
        </authorList>
    </citation>
    <scope>NUCLEOTIDE SEQUENCE [LARGE SCALE GENOMIC DNA]</scope>
    <source>
        <strain evidence="3">ATCC 43672</strain>
    </source>
</reference>
<evidence type="ECO:0000313" key="2">
    <source>
        <dbReference type="EMBL" id="GAQ22353.1"/>
    </source>
</evidence>
<keyword evidence="3" id="KW-1185">Reference proteome</keyword>
<comment type="caution">
    <text evidence="2">The sequence shown here is derived from an EMBL/GenBank/DDBJ whole genome shotgun (WGS) entry which is preliminary data.</text>
</comment>
<dbReference type="SUPFAM" id="SSF55729">
    <property type="entry name" value="Acyl-CoA N-acyltransferases (Nat)"/>
    <property type="match status" value="1"/>
</dbReference>
<dbReference type="Proteomes" id="UP000056209">
    <property type="component" value="Unassembled WGS sequence"/>
</dbReference>
<dbReference type="EMBL" id="BCMS01000001">
    <property type="protein sequence ID" value="GAQ22353.1"/>
    <property type="molecule type" value="Genomic_DNA"/>
</dbReference>
<organism evidence="2 3">
    <name type="scientific">Deinococcus grandis</name>
    <dbReference type="NCBI Taxonomy" id="57498"/>
    <lineage>
        <taxon>Bacteria</taxon>
        <taxon>Thermotogati</taxon>
        <taxon>Deinococcota</taxon>
        <taxon>Deinococci</taxon>
        <taxon>Deinococcales</taxon>
        <taxon>Deinococcaceae</taxon>
        <taxon>Deinococcus</taxon>
    </lineage>
</organism>
<gene>
    <name evidence="2" type="ORF">DEIGR_102380</name>
</gene>
<dbReference type="GO" id="GO:0016747">
    <property type="term" value="F:acyltransferase activity, transferring groups other than amino-acyl groups"/>
    <property type="evidence" value="ECO:0007669"/>
    <property type="project" value="InterPro"/>
</dbReference>
<sequence length="187" mass="20471">MTPARLTLALAAGVGYARRMRYRTFTEHDYDALQALDLDVQRAHTPTFDTLAERERAGRLHTSLPALKFYERSEHSFVAEEDGTLHGFIFAQSVWQGDRPIVLVRTLSVHPDAPTGVSEALLHATVKSAYDTAVYEVHYPVTPELRAAAAAESAVLTGAYAVTHLGTRAQTAPGERLADQNPLGETD</sequence>
<proteinExistence type="predicted"/>
<feature type="domain" description="N-acetyltransferase" evidence="1">
    <location>
        <begin position="20"/>
        <end position="184"/>
    </location>
</feature>